<keyword evidence="6" id="KW-0378">Hydrolase</keyword>
<keyword evidence="12" id="KW-1185">Reference proteome</keyword>
<dbReference type="AlphaFoldDB" id="A0A5C3FGR1"/>
<dbReference type="Gene3D" id="3.20.20.150">
    <property type="entry name" value="Divalent-metal-dependent TIM barrel enzymes"/>
    <property type="match status" value="1"/>
</dbReference>
<dbReference type="NCBIfam" id="TIGR00587">
    <property type="entry name" value="nfo"/>
    <property type="match status" value="1"/>
</dbReference>
<dbReference type="GO" id="GO:0005739">
    <property type="term" value="C:mitochondrion"/>
    <property type="evidence" value="ECO:0007669"/>
    <property type="project" value="TreeGrafter"/>
</dbReference>
<dbReference type="EMBL" id="OOIQ01000001">
    <property type="protein sequence ID" value="SPO42907.1"/>
    <property type="molecule type" value="Genomic_DNA"/>
</dbReference>
<comment type="cofactor">
    <cofactor evidence="1">
        <name>Zn(2+)</name>
        <dbReference type="ChEBI" id="CHEBI:29105"/>
    </cofactor>
</comment>
<comment type="caution">
    <text evidence="11">The sequence shown here is derived from an EMBL/GenBank/DDBJ whole genome shotgun (WGS) entry which is preliminary data.</text>
</comment>
<feature type="region of interest" description="Disordered" evidence="9">
    <location>
        <begin position="1"/>
        <end position="129"/>
    </location>
</feature>
<organism evidence="11 12">
    <name type="scientific">Pseudozyma antarctica</name>
    <name type="common">Yeast</name>
    <name type="synonym">Candida antarctica</name>
    <dbReference type="NCBI Taxonomy" id="84753"/>
    <lineage>
        <taxon>Eukaryota</taxon>
        <taxon>Fungi</taxon>
        <taxon>Dikarya</taxon>
        <taxon>Basidiomycota</taxon>
        <taxon>Ustilaginomycotina</taxon>
        <taxon>Ustilaginomycetes</taxon>
        <taxon>Ustilaginales</taxon>
        <taxon>Ustilaginaceae</taxon>
        <taxon>Moesziomyces</taxon>
    </lineage>
</organism>
<dbReference type="GO" id="GO:0006284">
    <property type="term" value="P:base-excision repair"/>
    <property type="evidence" value="ECO:0007669"/>
    <property type="project" value="TreeGrafter"/>
</dbReference>
<keyword evidence="5" id="KW-0227">DNA damage</keyword>
<keyword evidence="11" id="KW-0540">Nuclease</keyword>
<evidence type="ECO:0000256" key="2">
    <source>
        <dbReference type="ARBA" id="ARBA00005340"/>
    </source>
</evidence>
<evidence type="ECO:0000256" key="1">
    <source>
        <dbReference type="ARBA" id="ARBA00001947"/>
    </source>
</evidence>
<dbReference type="PROSITE" id="PS00730">
    <property type="entry name" value="AP_NUCLEASE_F2_2"/>
    <property type="match status" value="1"/>
</dbReference>
<dbReference type="InterPro" id="IPR018246">
    <property type="entry name" value="AP_endonuc_F2_Zn_BS"/>
</dbReference>
<feature type="compositionally biased region" description="Polar residues" evidence="9">
    <location>
        <begin position="78"/>
        <end position="87"/>
    </location>
</feature>
<dbReference type="GO" id="GO:0003906">
    <property type="term" value="F:DNA-(apurinic or apyrimidinic site) endonuclease activity"/>
    <property type="evidence" value="ECO:0007669"/>
    <property type="project" value="TreeGrafter"/>
</dbReference>
<dbReference type="SMART" id="SM00518">
    <property type="entry name" value="AP2Ec"/>
    <property type="match status" value="1"/>
</dbReference>
<feature type="domain" description="Xylose isomerase-like TIM barrel" evidence="10">
    <location>
        <begin position="171"/>
        <end position="449"/>
    </location>
</feature>
<dbReference type="GO" id="GO:0003677">
    <property type="term" value="F:DNA binding"/>
    <property type="evidence" value="ECO:0007669"/>
    <property type="project" value="InterPro"/>
</dbReference>
<dbReference type="GO" id="GO:0008081">
    <property type="term" value="F:phosphoric diester hydrolase activity"/>
    <property type="evidence" value="ECO:0007669"/>
    <property type="project" value="TreeGrafter"/>
</dbReference>
<dbReference type="InterPro" id="IPR013022">
    <property type="entry name" value="Xyl_isomerase-like_TIM-brl"/>
</dbReference>
<feature type="region of interest" description="Disordered" evidence="9">
    <location>
        <begin position="507"/>
        <end position="533"/>
    </location>
</feature>
<evidence type="ECO:0000256" key="3">
    <source>
        <dbReference type="ARBA" id="ARBA00021759"/>
    </source>
</evidence>
<dbReference type="Proteomes" id="UP000325008">
    <property type="component" value="Unassembled WGS sequence"/>
</dbReference>
<evidence type="ECO:0000256" key="7">
    <source>
        <dbReference type="ARBA" id="ARBA00022833"/>
    </source>
</evidence>
<keyword evidence="7" id="KW-0862">Zinc</keyword>
<dbReference type="PANTHER" id="PTHR21445:SF0">
    <property type="entry name" value="APURINIC-APYRIMIDINIC ENDONUCLEASE"/>
    <property type="match status" value="1"/>
</dbReference>
<dbReference type="CDD" id="cd00019">
    <property type="entry name" value="AP2Ec"/>
    <property type="match status" value="1"/>
</dbReference>
<name>A0A5C3FGR1_PSEA2</name>
<dbReference type="PROSITE" id="PS00731">
    <property type="entry name" value="AP_NUCLEASE_F2_3"/>
    <property type="match status" value="1"/>
</dbReference>
<sequence length="533" mass="57778">MTHRKALKTAVEAVASSSTLRRSSRRSASNASTTVQQSPKENPTTNATTSSVRQQPPPTKRQKVKSEPDTFADLASFDSHQVTPSSQARRRVKAEPPSPPIKQEPETDEMKPAPASKRRRTKKEEVEVEVFPPRPQPVTAAVSEGAGATRGLYIGAHISSAGGVENAPLNALRIGANAFSCFVRPKMQWASTPIADTSAELFKQRVLDHSFMPAPATSSSPDSAPPDGFVVPHGCYLVNLANPDETKRDKSFEAFMDDLRRCELLGIRLFNFHPGSMTAASVADAPVEERVNGVRPAKAEACAMVASYINRAHALTRSVTILVENMAGSKNDTLLGSSLSDLACILSHVEDKSRVGVCIDTCHAFAAGYDLTTPQAYAEFAAEIERTLGWECVKAMHLNDSKFGLGCRRDRHENIGRGFIGIGGFWNIVNDPRCTGIPLILETPALGAASAAYAAKEATVKMHQVWSFQIQALHALRGMEWGKWKEAEEWLAKADQVISQAAAAHAVKKRSSTKPKACKKAHDAEESDLSEEE</sequence>
<evidence type="ECO:0000313" key="11">
    <source>
        <dbReference type="EMBL" id="SPO42907.1"/>
    </source>
</evidence>
<reference evidence="11" key="1">
    <citation type="submission" date="2018-03" db="EMBL/GenBank/DDBJ databases">
        <authorList>
            <person name="Guldener U."/>
        </authorList>
    </citation>
    <scope>NUCLEOTIDE SEQUENCE [LARGE SCALE GENOMIC DNA]</scope>
    <source>
        <strain evidence="11">ATCC34888</strain>
    </source>
</reference>
<feature type="compositionally biased region" description="Polar residues" evidence="9">
    <location>
        <begin position="35"/>
        <end position="54"/>
    </location>
</feature>
<dbReference type="HAMAP" id="MF_00152">
    <property type="entry name" value="Nfo"/>
    <property type="match status" value="1"/>
</dbReference>
<accession>A0A5C3FGR1</accession>
<comment type="similarity">
    <text evidence="2">Belongs to the AP endonuclease 2 family.</text>
</comment>
<dbReference type="Pfam" id="PF01261">
    <property type="entry name" value="AP_endonuc_2"/>
    <property type="match status" value="1"/>
</dbReference>
<evidence type="ECO:0000256" key="6">
    <source>
        <dbReference type="ARBA" id="ARBA00022801"/>
    </source>
</evidence>
<dbReference type="GO" id="GO:0008270">
    <property type="term" value="F:zinc ion binding"/>
    <property type="evidence" value="ECO:0007669"/>
    <property type="project" value="InterPro"/>
</dbReference>
<evidence type="ECO:0000256" key="4">
    <source>
        <dbReference type="ARBA" id="ARBA00022723"/>
    </source>
</evidence>
<evidence type="ECO:0000256" key="5">
    <source>
        <dbReference type="ARBA" id="ARBA00022763"/>
    </source>
</evidence>
<dbReference type="RefSeq" id="XP_014659664.1">
    <property type="nucleotide sequence ID" value="XM_014804178.1"/>
</dbReference>
<evidence type="ECO:0000256" key="8">
    <source>
        <dbReference type="ARBA" id="ARBA00023204"/>
    </source>
</evidence>
<keyword evidence="4" id="KW-0479">Metal-binding</keyword>
<dbReference type="PROSITE" id="PS51432">
    <property type="entry name" value="AP_NUCLEASE_F2_4"/>
    <property type="match status" value="1"/>
</dbReference>
<dbReference type="SUPFAM" id="SSF51658">
    <property type="entry name" value="Xylose isomerase-like"/>
    <property type="match status" value="1"/>
</dbReference>
<dbReference type="PANTHER" id="PTHR21445">
    <property type="entry name" value="ENDONUCLEASE IV ENDODEOXYRIBONUCLEASE IV"/>
    <property type="match status" value="1"/>
</dbReference>
<dbReference type="GO" id="GO:0005634">
    <property type="term" value="C:nucleus"/>
    <property type="evidence" value="ECO:0007669"/>
    <property type="project" value="TreeGrafter"/>
</dbReference>
<dbReference type="FunFam" id="3.20.20.150:FF:000001">
    <property type="entry name" value="Probable endonuclease 4"/>
    <property type="match status" value="1"/>
</dbReference>
<keyword evidence="8" id="KW-0234">DNA repair</keyword>
<proteinExistence type="inferred from homology"/>
<keyword evidence="11" id="KW-0255">Endonuclease</keyword>
<evidence type="ECO:0000256" key="9">
    <source>
        <dbReference type="SAM" id="MobiDB-lite"/>
    </source>
</evidence>
<dbReference type="InterPro" id="IPR036237">
    <property type="entry name" value="Xyl_isomerase-like_sf"/>
</dbReference>
<dbReference type="InterPro" id="IPR001719">
    <property type="entry name" value="AP_endonuc_2"/>
</dbReference>
<evidence type="ECO:0000259" key="10">
    <source>
        <dbReference type="Pfam" id="PF01261"/>
    </source>
</evidence>
<feature type="compositionally biased region" description="Low complexity" evidence="9">
    <location>
        <begin position="15"/>
        <end position="34"/>
    </location>
</feature>
<evidence type="ECO:0000313" key="12">
    <source>
        <dbReference type="Proteomes" id="UP000325008"/>
    </source>
</evidence>
<protein>
    <recommendedName>
        <fullName evidence="3">Apurinic-apyrimidinic endonuclease 1</fullName>
    </recommendedName>
</protein>
<dbReference type="OrthoDB" id="7663182at2759"/>
<feature type="compositionally biased region" description="Basic residues" evidence="9">
    <location>
        <begin position="507"/>
        <end position="519"/>
    </location>
</feature>
<gene>
    <name evidence="11" type="ORF">PSANT_00591</name>
</gene>